<dbReference type="EMBL" id="HBFM01014375">
    <property type="protein sequence ID" value="CAD8772568.1"/>
    <property type="molecule type" value="Transcribed_RNA"/>
</dbReference>
<name>A0A7S0UYR5_9CHLO</name>
<reference evidence="1" key="1">
    <citation type="submission" date="2021-01" db="EMBL/GenBank/DDBJ databases">
        <authorList>
            <person name="Corre E."/>
            <person name="Pelletier E."/>
            <person name="Niang G."/>
            <person name="Scheremetjew M."/>
            <person name="Finn R."/>
            <person name="Kale V."/>
            <person name="Holt S."/>
            <person name="Cochrane G."/>
            <person name="Meng A."/>
            <person name="Brown T."/>
            <person name="Cohen L."/>
        </authorList>
    </citation>
    <scope>NUCLEOTIDE SEQUENCE</scope>
    <source>
        <strain evidence="1">SAG 63-3</strain>
    </source>
</reference>
<protein>
    <submittedName>
        <fullName evidence="1">Uncharacterized protein</fullName>
    </submittedName>
</protein>
<proteinExistence type="predicted"/>
<dbReference type="AlphaFoldDB" id="A0A7S0UYR5"/>
<evidence type="ECO:0000313" key="1">
    <source>
        <dbReference type="EMBL" id="CAD8772568.1"/>
    </source>
</evidence>
<accession>A0A7S0UYR5</accession>
<gene>
    <name evidence="1" type="ORF">PPAR00522_LOCUS8973</name>
</gene>
<sequence length="130" mass="13686">MLISSSLGSGSGSGGSGKGMVTNFDQSFYEKEIPWLMNITQDELIEVLRSEGRKQAAQRLMRSKFRCDVAAPTTLTAIAPAASLVNPTTTVYNTSNPSNAGNAMTMPVPHMSGSSGMDVNGGLPCADRIK</sequence>
<organism evidence="1">
    <name type="scientific">Polytomella parva</name>
    <dbReference type="NCBI Taxonomy" id="51329"/>
    <lineage>
        <taxon>Eukaryota</taxon>
        <taxon>Viridiplantae</taxon>
        <taxon>Chlorophyta</taxon>
        <taxon>core chlorophytes</taxon>
        <taxon>Chlorophyceae</taxon>
        <taxon>CS clade</taxon>
        <taxon>Chlamydomonadales</taxon>
        <taxon>Chlamydomonadaceae</taxon>
        <taxon>Polytomella</taxon>
    </lineage>
</organism>